<dbReference type="InterPro" id="IPR000719">
    <property type="entry name" value="Prot_kinase_dom"/>
</dbReference>
<evidence type="ECO:0000256" key="9">
    <source>
        <dbReference type="SAM" id="MobiDB-lite"/>
    </source>
</evidence>
<keyword evidence="5 8" id="KW-0547">Nucleotide-binding</keyword>
<evidence type="ECO:0000313" key="12">
    <source>
        <dbReference type="Proteomes" id="UP000326939"/>
    </source>
</evidence>
<feature type="binding site" evidence="8">
    <location>
        <position position="552"/>
    </location>
    <ligand>
        <name>ATP</name>
        <dbReference type="ChEBI" id="CHEBI:30616"/>
    </ligand>
</feature>
<keyword evidence="12" id="KW-1185">Reference proteome</keyword>
<keyword evidence="6" id="KW-0418">Kinase</keyword>
<keyword evidence="2" id="KW-0472">Membrane</keyword>
<dbReference type="Gene3D" id="1.10.510.10">
    <property type="entry name" value="Transferase(Phosphotransferase) domain 1"/>
    <property type="match status" value="3"/>
</dbReference>
<evidence type="ECO:0000256" key="4">
    <source>
        <dbReference type="ARBA" id="ARBA00022679"/>
    </source>
</evidence>
<evidence type="ECO:0000256" key="3">
    <source>
        <dbReference type="ARBA" id="ARBA00022527"/>
    </source>
</evidence>
<feature type="compositionally biased region" description="Polar residues" evidence="9">
    <location>
        <begin position="419"/>
        <end position="433"/>
    </location>
</feature>
<feature type="region of interest" description="Disordered" evidence="9">
    <location>
        <begin position="413"/>
        <end position="439"/>
    </location>
</feature>
<feature type="domain" description="Protein kinase" evidence="10">
    <location>
        <begin position="109"/>
        <end position="364"/>
    </location>
</feature>
<dbReference type="FunFam" id="1.10.510.10:FF:000095">
    <property type="entry name" value="protein STRUBBELIG-RECEPTOR FAMILY 8"/>
    <property type="match status" value="1"/>
</dbReference>
<dbReference type="Gene3D" id="3.30.200.20">
    <property type="entry name" value="Phosphorylase Kinase, domain 1"/>
    <property type="match status" value="1"/>
</dbReference>
<keyword evidence="7 8" id="KW-0067">ATP-binding</keyword>
<evidence type="ECO:0000256" key="6">
    <source>
        <dbReference type="ARBA" id="ARBA00022777"/>
    </source>
</evidence>
<comment type="subcellular location">
    <subcellularLocation>
        <location evidence="1">Cell membrane</location>
    </subcellularLocation>
</comment>
<organism evidence="11 12">
    <name type="scientific">Salix brachista</name>
    <dbReference type="NCBI Taxonomy" id="2182728"/>
    <lineage>
        <taxon>Eukaryota</taxon>
        <taxon>Viridiplantae</taxon>
        <taxon>Streptophyta</taxon>
        <taxon>Embryophyta</taxon>
        <taxon>Tracheophyta</taxon>
        <taxon>Spermatophyta</taxon>
        <taxon>Magnoliopsida</taxon>
        <taxon>eudicotyledons</taxon>
        <taxon>Gunneridae</taxon>
        <taxon>Pentapetalae</taxon>
        <taxon>rosids</taxon>
        <taxon>fabids</taxon>
        <taxon>Malpighiales</taxon>
        <taxon>Salicaceae</taxon>
        <taxon>Saliceae</taxon>
        <taxon>Salix</taxon>
    </lineage>
</organism>
<dbReference type="GO" id="GO:0005886">
    <property type="term" value="C:plasma membrane"/>
    <property type="evidence" value="ECO:0007669"/>
    <property type="project" value="UniProtKB-SubCell"/>
</dbReference>
<dbReference type="GO" id="GO:0004674">
    <property type="term" value="F:protein serine/threonine kinase activity"/>
    <property type="evidence" value="ECO:0007669"/>
    <property type="project" value="UniProtKB-KW"/>
</dbReference>
<keyword evidence="3" id="KW-0723">Serine/threonine-protein kinase</keyword>
<evidence type="ECO:0000256" key="2">
    <source>
        <dbReference type="ARBA" id="ARBA00022475"/>
    </source>
</evidence>
<keyword evidence="4" id="KW-0808">Transferase</keyword>
<reference evidence="12" key="1">
    <citation type="journal article" date="2019" name="Gigascience">
        <title>De novo genome assembly of the endangered Acer yangbiense, a plant species with extremely small populations endemic to Yunnan Province, China.</title>
        <authorList>
            <person name="Yang J."/>
            <person name="Wariss H.M."/>
            <person name="Tao L."/>
            <person name="Zhang R."/>
            <person name="Yun Q."/>
            <person name="Hollingsworth P."/>
            <person name="Dao Z."/>
            <person name="Luo G."/>
            <person name="Guo H."/>
            <person name="Ma Y."/>
            <person name="Sun W."/>
        </authorList>
    </citation>
    <scope>NUCLEOTIDE SEQUENCE [LARGE SCALE GENOMIC DNA]</scope>
    <source>
        <strain evidence="12">cv. br00</strain>
    </source>
</reference>
<evidence type="ECO:0000259" key="10">
    <source>
        <dbReference type="PROSITE" id="PS50011"/>
    </source>
</evidence>
<evidence type="ECO:0000256" key="7">
    <source>
        <dbReference type="ARBA" id="ARBA00022840"/>
    </source>
</evidence>
<dbReference type="PROSITE" id="PS50011">
    <property type="entry name" value="PROTEIN_KINASE_DOM"/>
    <property type="match status" value="2"/>
</dbReference>
<evidence type="ECO:0000256" key="5">
    <source>
        <dbReference type="ARBA" id="ARBA00022741"/>
    </source>
</evidence>
<name>A0A5N5J9Q4_9ROSI</name>
<feature type="region of interest" description="Disordered" evidence="9">
    <location>
        <begin position="1"/>
        <end position="30"/>
    </location>
</feature>
<proteinExistence type="predicted"/>
<feature type="binding site" evidence="8">
    <location>
        <position position="145"/>
    </location>
    <ligand>
        <name>ATP</name>
        <dbReference type="ChEBI" id="CHEBI:30616"/>
    </ligand>
</feature>
<dbReference type="InterPro" id="IPR017441">
    <property type="entry name" value="Protein_kinase_ATP_BS"/>
</dbReference>
<evidence type="ECO:0000256" key="8">
    <source>
        <dbReference type="PROSITE-ProRule" id="PRU10141"/>
    </source>
</evidence>
<dbReference type="PROSITE" id="PS00108">
    <property type="entry name" value="PROTEIN_KINASE_ST"/>
    <property type="match status" value="1"/>
</dbReference>
<dbReference type="InterPro" id="IPR050823">
    <property type="entry name" value="Plant_Ser_Thr_Prot_Kinase"/>
</dbReference>
<evidence type="ECO:0000256" key="1">
    <source>
        <dbReference type="ARBA" id="ARBA00004236"/>
    </source>
</evidence>
<dbReference type="GO" id="GO:0005524">
    <property type="term" value="F:ATP binding"/>
    <property type="evidence" value="ECO:0007669"/>
    <property type="project" value="UniProtKB-UniRule"/>
</dbReference>
<dbReference type="PROSITE" id="PS00107">
    <property type="entry name" value="PROTEIN_KINASE_ATP"/>
    <property type="match status" value="2"/>
</dbReference>
<accession>A0A5N5J9Q4</accession>
<protein>
    <recommendedName>
        <fullName evidence="10">Protein kinase domain-containing protein</fullName>
    </recommendedName>
</protein>
<dbReference type="Pfam" id="PF07714">
    <property type="entry name" value="PK_Tyr_Ser-Thr"/>
    <property type="match status" value="2"/>
</dbReference>
<sequence length="804" mass="89044">MGILCSCSAQKPATTQDQDPTPGTAGHVSAGSDDFGNSWLSGVSASITTWISQPSSSFTTIWGKNVPESSQFSDATGSGDGTLANGQNSTNTSVRVFTLAQLRAATYNFRSAMLLGRGGFGNVYKGCLKEKLPPSGIKKTFIAVKQLDASSMQGLKEWKAELYFSAKLSHPNLVKILGYCSECGDHMLVYELMRKGSLNYHLFGKRSAPPLSWDIRLKIAIDIARDFGLSFWGPLIDSEVSTRIAGTIGYIDPEYLATGLLHVKSDVYGFGVVVLELLTGLRAIDMKRPSGKQILADWAKPYLKNRSKLKKIMDSRLEGKYPPKGASQIAHLAFKCLQREPRFRPSMTEVAETLEEIDAIHRRLGEASSTTSVEYEVEDCERYCYRPGLLAHIGIAKNMKRFQVLRYSPGRQKVLSHKPATTQDQEPTPSTADHVSAGSDDFGNSWLSAVSTRITTWMSHPSSSFTAIWGKNVPESSQFSDATGSGDGTLANGQNGTNSSVTVFTLAQLRAATYNFRSDMLVGRGGFGNVYKGWLKEKLPPRGIKKTAVAVKQLDSSGMQGFKEWKAEVYFSRTHSHPNLVKLLGYCSESEERILVYELMKKGSLNYLLFGKRSVPPLSWDIRLKIAIDTARGLAYLHTLERPIIYRDFKSSNILLDEASFYEPYFGLSFWGPLIDSEVSTSIAGTFGYIDPEYFATGHLHVKSDVYGFGVVVVEMLTGLRAIDMKRASEKQILVDWAKPYLKNRSKLKKIMDSRLEGKYPPKGASQIAHLAFKCLQHEPRFRPSMTEVAETLEEIDAIHRRLG</sequence>
<dbReference type="SUPFAM" id="SSF56112">
    <property type="entry name" value="Protein kinase-like (PK-like)"/>
    <property type="match status" value="2"/>
</dbReference>
<feature type="domain" description="Protein kinase" evidence="10">
    <location>
        <begin position="516"/>
        <end position="803"/>
    </location>
</feature>
<dbReference type="EMBL" id="VDCV01000018">
    <property type="protein sequence ID" value="KAB5514714.1"/>
    <property type="molecule type" value="Genomic_DNA"/>
</dbReference>
<dbReference type="InterPro" id="IPR011009">
    <property type="entry name" value="Kinase-like_dom_sf"/>
</dbReference>
<dbReference type="Pfam" id="PF00069">
    <property type="entry name" value="Pkinase"/>
    <property type="match status" value="1"/>
</dbReference>
<dbReference type="InterPro" id="IPR008271">
    <property type="entry name" value="Ser/Thr_kinase_AS"/>
</dbReference>
<gene>
    <name evidence="11" type="ORF">DKX38_028620</name>
</gene>
<dbReference type="Proteomes" id="UP000326939">
    <property type="component" value="Chromosome 18"/>
</dbReference>
<dbReference type="InterPro" id="IPR001245">
    <property type="entry name" value="Ser-Thr/Tyr_kinase_cat_dom"/>
</dbReference>
<feature type="compositionally biased region" description="Polar residues" evidence="9">
    <location>
        <begin position="7"/>
        <end position="21"/>
    </location>
</feature>
<dbReference type="AlphaFoldDB" id="A0A5N5J9Q4"/>
<dbReference type="PANTHER" id="PTHR45621">
    <property type="entry name" value="OS01G0588500 PROTEIN-RELATED"/>
    <property type="match status" value="1"/>
</dbReference>
<comment type="caution">
    <text evidence="11">The sequence shown here is derived from an EMBL/GenBank/DDBJ whole genome shotgun (WGS) entry which is preliminary data.</text>
</comment>
<evidence type="ECO:0000313" key="11">
    <source>
        <dbReference type="EMBL" id="KAB5514714.1"/>
    </source>
</evidence>
<keyword evidence="2" id="KW-1003">Cell membrane</keyword>